<feature type="region of interest" description="Disordered" evidence="6">
    <location>
        <begin position="143"/>
        <end position="169"/>
    </location>
</feature>
<dbReference type="RefSeq" id="XP_022150419.1">
    <property type="nucleotide sequence ID" value="XM_022294727.1"/>
</dbReference>
<evidence type="ECO:0000256" key="6">
    <source>
        <dbReference type="SAM" id="MobiDB-lite"/>
    </source>
</evidence>
<dbReference type="Proteomes" id="UP000504603">
    <property type="component" value="Unplaced"/>
</dbReference>
<protein>
    <submittedName>
        <fullName evidence="9">Ethylene-responsive transcription factor CRF2-like</fullName>
    </submittedName>
</protein>
<comment type="subcellular location">
    <subcellularLocation>
        <location evidence="1">Nucleus</location>
    </subcellularLocation>
</comment>
<dbReference type="GO" id="GO:0003700">
    <property type="term" value="F:DNA-binding transcription factor activity"/>
    <property type="evidence" value="ECO:0007669"/>
    <property type="project" value="InterPro"/>
</dbReference>
<gene>
    <name evidence="9" type="primary">LOC111018582</name>
</gene>
<evidence type="ECO:0000313" key="8">
    <source>
        <dbReference type="Proteomes" id="UP000504603"/>
    </source>
</evidence>
<dbReference type="InterPro" id="IPR001471">
    <property type="entry name" value="AP2/ERF_dom"/>
</dbReference>
<keyword evidence="2" id="KW-0805">Transcription regulation</keyword>
<feature type="region of interest" description="Disordered" evidence="6">
    <location>
        <begin position="65"/>
        <end position="86"/>
    </location>
</feature>
<dbReference type="InterPro" id="IPR036955">
    <property type="entry name" value="AP2/ERF_dom_sf"/>
</dbReference>
<keyword evidence="3" id="KW-0238">DNA-binding</keyword>
<name>A0A6J1DA05_MOMCH</name>
<keyword evidence="5" id="KW-0539">Nucleus</keyword>
<evidence type="ECO:0000256" key="2">
    <source>
        <dbReference type="ARBA" id="ARBA00023015"/>
    </source>
</evidence>
<evidence type="ECO:0000256" key="4">
    <source>
        <dbReference type="ARBA" id="ARBA00023163"/>
    </source>
</evidence>
<dbReference type="SMART" id="SM00380">
    <property type="entry name" value="AP2"/>
    <property type="match status" value="1"/>
</dbReference>
<dbReference type="InterPro" id="IPR050913">
    <property type="entry name" value="AP2/ERF_ERF"/>
</dbReference>
<keyword evidence="4" id="KW-0804">Transcription</keyword>
<sequence>MTSIYSRVRFRERRSVTGKLLRQLPGTRIVRISVTDADATDTSSGEESEFVRRVSRRVNEIRFDDFSSPKQRTAKQGRDFPAKGESGGMKFRCVRRRQWGKWAAEIRDPIKRARVWLGTFDSPEEAAMVYDRAAIQFRGPDALTNIVKPPERNPPPPENSSDCGYDSPTSVLRSPPEWSAAEEFVGDEFEFLDQRFVECHRPAPIFLEETSVPETAIWGGGFCDGPADLDGNFGSWKWDVDSYFQ</sequence>
<dbReference type="InterPro" id="IPR016177">
    <property type="entry name" value="DNA-bd_dom_sf"/>
</dbReference>
<dbReference type="PROSITE" id="PS51032">
    <property type="entry name" value="AP2_ERF"/>
    <property type="match status" value="1"/>
</dbReference>
<dbReference type="PRINTS" id="PR00367">
    <property type="entry name" value="ETHRSPELEMNT"/>
</dbReference>
<dbReference type="SUPFAM" id="SSF54171">
    <property type="entry name" value="DNA-binding domain"/>
    <property type="match status" value="1"/>
</dbReference>
<dbReference type="FunFam" id="3.30.730.10:FF:000001">
    <property type="entry name" value="Ethylene-responsive transcription factor 2"/>
    <property type="match status" value="1"/>
</dbReference>
<dbReference type="PANTHER" id="PTHR31194:SF218">
    <property type="entry name" value="AP2_ERF DOMAIN-CONTAINING PROTEIN"/>
    <property type="match status" value="1"/>
</dbReference>
<dbReference type="GeneID" id="111018582"/>
<dbReference type="OrthoDB" id="610645at2759"/>
<feature type="domain" description="AP2/ERF" evidence="7">
    <location>
        <begin position="90"/>
        <end position="147"/>
    </location>
</feature>
<proteinExistence type="predicted"/>
<evidence type="ECO:0000259" key="7">
    <source>
        <dbReference type="PROSITE" id="PS51032"/>
    </source>
</evidence>
<dbReference type="Gene3D" id="3.30.730.10">
    <property type="entry name" value="AP2/ERF domain"/>
    <property type="match status" value="1"/>
</dbReference>
<dbReference type="GO" id="GO:0003677">
    <property type="term" value="F:DNA binding"/>
    <property type="evidence" value="ECO:0007669"/>
    <property type="project" value="UniProtKB-KW"/>
</dbReference>
<keyword evidence="8" id="KW-1185">Reference proteome</keyword>
<dbReference type="PANTHER" id="PTHR31194">
    <property type="entry name" value="SHN SHINE , DNA BINDING / TRANSCRIPTION FACTOR"/>
    <property type="match status" value="1"/>
</dbReference>
<evidence type="ECO:0000256" key="3">
    <source>
        <dbReference type="ARBA" id="ARBA00023125"/>
    </source>
</evidence>
<reference evidence="9" key="1">
    <citation type="submission" date="2025-08" db="UniProtKB">
        <authorList>
            <consortium name="RefSeq"/>
        </authorList>
    </citation>
    <scope>IDENTIFICATION</scope>
    <source>
        <strain evidence="9">OHB3-1</strain>
    </source>
</reference>
<dbReference type="KEGG" id="mcha:111018582"/>
<evidence type="ECO:0000313" key="9">
    <source>
        <dbReference type="RefSeq" id="XP_022150419.1"/>
    </source>
</evidence>
<accession>A0A6J1DA05</accession>
<dbReference type="Pfam" id="PF00847">
    <property type="entry name" value="AP2"/>
    <property type="match status" value="1"/>
</dbReference>
<dbReference type="GO" id="GO:0005634">
    <property type="term" value="C:nucleus"/>
    <property type="evidence" value="ECO:0007669"/>
    <property type="project" value="UniProtKB-SubCell"/>
</dbReference>
<evidence type="ECO:0000256" key="1">
    <source>
        <dbReference type="ARBA" id="ARBA00004123"/>
    </source>
</evidence>
<organism evidence="8 9">
    <name type="scientific">Momordica charantia</name>
    <name type="common">Bitter gourd</name>
    <name type="synonym">Balsam pear</name>
    <dbReference type="NCBI Taxonomy" id="3673"/>
    <lineage>
        <taxon>Eukaryota</taxon>
        <taxon>Viridiplantae</taxon>
        <taxon>Streptophyta</taxon>
        <taxon>Embryophyta</taxon>
        <taxon>Tracheophyta</taxon>
        <taxon>Spermatophyta</taxon>
        <taxon>Magnoliopsida</taxon>
        <taxon>eudicotyledons</taxon>
        <taxon>Gunneridae</taxon>
        <taxon>Pentapetalae</taxon>
        <taxon>rosids</taxon>
        <taxon>fabids</taxon>
        <taxon>Cucurbitales</taxon>
        <taxon>Cucurbitaceae</taxon>
        <taxon>Momordiceae</taxon>
        <taxon>Momordica</taxon>
    </lineage>
</organism>
<dbReference type="CDD" id="cd00018">
    <property type="entry name" value="AP2"/>
    <property type="match status" value="1"/>
</dbReference>
<evidence type="ECO:0000256" key="5">
    <source>
        <dbReference type="ARBA" id="ARBA00023242"/>
    </source>
</evidence>
<dbReference type="AlphaFoldDB" id="A0A6J1DA05"/>